<dbReference type="InterPro" id="IPR036986">
    <property type="entry name" value="S4_RNA-bd_sf"/>
</dbReference>
<dbReference type="EC" id="5.4.99.-" evidence="7"/>
<dbReference type="InterPro" id="IPR018496">
    <property type="entry name" value="PsdUridine_synth_RsuA/RluB_CS"/>
</dbReference>
<reference evidence="9 10" key="1">
    <citation type="journal article" date="2017" name="MBio">
        <title>Type VI secretion-mediated competition in the bee gut microbiome.</title>
        <authorList>
            <person name="Steele M.I."/>
            <person name="Kwong W.K."/>
            <person name="Powell J.E."/>
            <person name="Whiteley M."/>
            <person name="Moran N.A."/>
        </authorList>
    </citation>
    <scope>NUCLEOTIDE SEQUENCE [LARGE SCALE GENOMIC DNA]</scope>
    <source>
        <strain evidence="9 10">App2-2</strain>
    </source>
</reference>
<dbReference type="InterPro" id="IPR000748">
    <property type="entry name" value="PsdUridine_synth_RsuA/RluB/E/F"/>
</dbReference>
<dbReference type="GO" id="GO:0001522">
    <property type="term" value="P:pseudouridine synthesis"/>
    <property type="evidence" value="ECO:0007669"/>
    <property type="project" value="InterPro"/>
</dbReference>
<evidence type="ECO:0000256" key="4">
    <source>
        <dbReference type="ARBA" id="ARBA00036749"/>
    </source>
</evidence>
<dbReference type="InterPro" id="IPR006145">
    <property type="entry name" value="PsdUridine_synth_RsuA/RluA"/>
</dbReference>
<comment type="caution">
    <text evidence="9">The sequence shown here is derived from an EMBL/GenBank/DDBJ whole genome shotgun (WGS) entry which is preliminary data.</text>
</comment>
<dbReference type="NCBIfam" id="TIGR00093">
    <property type="entry name" value="pseudouridine synthase"/>
    <property type="match status" value="1"/>
</dbReference>
<dbReference type="InterPro" id="IPR020094">
    <property type="entry name" value="TruA/RsuA/RluB/E/F_N"/>
</dbReference>
<evidence type="ECO:0000256" key="2">
    <source>
        <dbReference type="ARBA" id="ARBA00022884"/>
    </source>
</evidence>
<evidence type="ECO:0000256" key="1">
    <source>
        <dbReference type="ARBA" id="ARBA00008348"/>
    </source>
</evidence>
<evidence type="ECO:0000256" key="3">
    <source>
        <dbReference type="ARBA" id="ARBA00023235"/>
    </source>
</evidence>
<dbReference type="GO" id="GO:0003723">
    <property type="term" value="F:RNA binding"/>
    <property type="evidence" value="ECO:0007669"/>
    <property type="project" value="UniProtKB-KW"/>
</dbReference>
<dbReference type="AlphaFoldDB" id="A0A2N9WWG9"/>
<dbReference type="Gene3D" id="3.30.70.580">
    <property type="entry name" value="Pseudouridine synthase I, catalytic domain, N-terminal subdomain"/>
    <property type="match status" value="1"/>
</dbReference>
<evidence type="ECO:0000256" key="5">
    <source>
        <dbReference type="ARBA" id="ARBA00037590"/>
    </source>
</evidence>
<gene>
    <name evidence="9" type="ORF">BGI32_00975</name>
</gene>
<dbReference type="Gene3D" id="3.30.70.1560">
    <property type="entry name" value="Alpha-L RNA-binding motif"/>
    <property type="match status" value="1"/>
</dbReference>
<dbReference type="Pfam" id="PF00849">
    <property type="entry name" value="PseudoU_synth_2"/>
    <property type="match status" value="1"/>
</dbReference>
<dbReference type="SUPFAM" id="SSF55174">
    <property type="entry name" value="Alpha-L RNA-binding motif"/>
    <property type="match status" value="1"/>
</dbReference>
<evidence type="ECO:0000259" key="8">
    <source>
        <dbReference type="Pfam" id="PF00849"/>
    </source>
</evidence>
<protein>
    <recommendedName>
        <fullName evidence="7">Pseudouridine synthase</fullName>
        <ecNumber evidence="7">5.4.99.-</ecNumber>
    </recommendedName>
</protein>
<dbReference type="PROSITE" id="PS01149">
    <property type="entry name" value="PSI_RSU"/>
    <property type="match status" value="1"/>
</dbReference>
<evidence type="ECO:0000313" key="10">
    <source>
        <dbReference type="Proteomes" id="UP000231293"/>
    </source>
</evidence>
<organism evidence="9 10">
    <name type="scientific">Snodgrassella alvi</name>
    <dbReference type="NCBI Taxonomy" id="1196083"/>
    <lineage>
        <taxon>Bacteria</taxon>
        <taxon>Pseudomonadati</taxon>
        <taxon>Pseudomonadota</taxon>
        <taxon>Betaproteobacteria</taxon>
        <taxon>Neisseriales</taxon>
        <taxon>Neisseriaceae</taxon>
        <taxon>Snodgrassella</taxon>
    </lineage>
</organism>
<feature type="domain" description="Pseudouridine synthase RsuA/RluA-like" evidence="8">
    <location>
        <begin position="65"/>
        <end position="196"/>
    </location>
</feature>
<evidence type="ECO:0000256" key="7">
    <source>
        <dbReference type="RuleBase" id="RU003887"/>
    </source>
</evidence>
<dbReference type="EMBL" id="MDVB01000005">
    <property type="protein sequence ID" value="PIT18448.1"/>
    <property type="molecule type" value="Genomic_DNA"/>
</dbReference>
<dbReference type="InterPro" id="IPR042092">
    <property type="entry name" value="PsdUridine_s_RsuA/RluB/E/F_cat"/>
</dbReference>
<proteinExistence type="inferred from homology"/>
<dbReference type="Proteomes" id="UP000231293">
    <property type="component" value="Unassembled WGS sequence"/>
</dbReference>
<dbReference type="GO" id="GO:0006364">
    <property type="term" value="P:rRNA processing"/>
    <property type="evidence" value="ECO:0007669"/>
    <property type="project" value="UniProtKB-ARBA"/>
</dbReference>
<evidence type="ECO:0000256" key="6">
    <source>
        <dbReference type="PROSITE-ProRule" id="PRU00182"/>
    </source>
</evidence>
<dbReference type="InterPro" id="IPR020103">
    <property type="entry name" value="PsdUridine_synth_cat_dom_sf"/>
</dbReference>
<comment type="similarity">
    <text evidence="1 7">Belongs to the pseudouridine synthase RsuA family.</text>
</comment>
<dbReference type="CDD" id="cd02553">
    <property type="entry name" value="PseudoU_synth_RsuA"/>
    <property type="match status" value="1"/>
</dbReference>
<dbReference type="Gene3D" id="3.10.290.10">
    <property type="entry name" value="RNA-binding S4 domain"/>
    <property type="match status" value="1"/>
</dbReference>
<dbReference type="GO" id="GO:0160136">
    <property type="term" value="F:16S rRNA pseudouridine(516) synthase activity"/>
    <property type="evidence" value="ECO:0007669"/>
    <property type="project" value="UniProtKB-EC"/>
</dbReference>
<accession>A0A2N9WWG9</accession>
<evidence type="ECO:0000313" key="9">
    <source>
        <dbReference type="EMBL" id="PIT18448.1"/>
    </source>
</evidence>
<dbReference type="RefSeq" id="WP_100090579.1">
    <property type="nucleotide sequence ID" value="NZ_MDVB01000005.1"/>
</dbReference>
<dbReference type="SUPFAM" id="SSF55120">
    <property type="entry name" value="Pseudouridine synthase"/>
    <property type="match status" value="1"/>
</dbReference>
<comment type="function">
    <text evidence="5">Responsible for synthesis of pseudouridine from uracil-516 in 16S ribosomal RNA.</text>
</comment>
<sequence length="232" mass="25978">MQLLKYLQAQGLGSRKQCQALIADAAVQINDMVCTDTRMDIDPQTVSSLKIDDVNLTPVPLPHFYILLHKPADYETSHKPQYYPSVFSLLPEPLRHLDMQAVGRLDADTTGVLILTNDGQFNHRCTSPKHKLPKIYRVNLKHAADDKLCTVLKNGVLLHDDNETVQAEAAELIDAHTLLLTITSGKYHQVKRMVAAAGNRVIALHRCAFGSWQADDLPIGGWRFFQPESDQM</sequence>
<dbReference type="CDD" id="cd00165">
    <property type="entry name" value="S4"/>
    <property type="match status" value="1"/>
</dbReference>
<dbReference type="PANTHER" id="PTHR47683:SF4">
    <property type="entry name" value="PSEUDOURIDINE SYNTHASE"/>
    <property type="match status" value="1"/>
</dbReference>
<dbReference type="PROSITE" id="PS50889">
    <property type="entry name" value="S4"/>
    <property type="match status" value="1"/>
</dbReference>
<keyword evidence="3 7" id="KW-0413">Isomerase</keyword>
<keyword evidence="2 6" id="KW-0694">RNA-binding</keyword>
<dbReference type="PANTHER" id="PTHR47683">
    <property type="entry name" value="PSEUDOURIDINE SYNTHASE FAMILY PROTEIN-RELATED"/>
    <property type="match status" value="1"/>
</dbReference>
<dbReference type="InterPro" id="IPR050343">
    <property type="entry name" value="RsuA_PseudoU_synthase"/>
</dbReference>
<name>A0A2N9WWG9_9NEIS</name>
<comment type="catalytic activity">
    <reaction evidence="4">
        <text>uridine(516) in 16S rRNA = pseudouridine(516) in 16S rRNA</text>
        <dbReference type="Rhea" id="RHEA:38867"/>
        <dbReference type="Rhea" id="RHEA-COMP:10089"/>
        <dbReference type="Rhea" id="RHEA-COMP:10090"/>
        <dbReference type="ChEBI" id="CHEBI:65314"/>
        <dbReference type="ChEBI" id="CHEBI:65315"/>
        <dbReference type="EC" id="5.4.99.19"/>
    </reaction>
</comment>